<keyword evidence="3" id="KW-0124">Carnitine biosynthesis</keyword>
<dbReference type="SUPFAM" id="SSF51197">
    <property type="entry name" value="Clavaminate synthase-like"/>
    <property type="match status" value="1"/>
</dbReference>
<dbReference type="PANTHER" id="PTHR10696:SF51">
    <property type="entry name" value="TRIMETHYLLYSINE DIOXYGENASE, MITOCHONDRIAL"/>
    <property type="match status" value="1"/>
</dbReference>
<evidence type="ECO:0000256" key="4">
    <source>
        <dbReference type="ARBA" id="ARBA00023002"/>
    </source>
</evidence>
<evidence type="ECO:0000256" key="3">
    <source>
        <dbReference type="ARBA" id="ARBA00022873"/>
    </source>
</evidence>
<comment type="cofactor">
    <cofactor evidence="1">
        <name>L-ascorbate</name>
        <dbReference type="ChEBI" id="CHEBI:38290"/>
    </cofactor>
</comment>
<dbReference type="InterPro" id="IPR042098">
    <property type="entry name" value="TauD-like_sf"/>
</dbReference>
<organism evidence="6 7">
    <name type="scientific">Reticulomyxa filosa</name>
    <dbReference type="NCBI Taxonomy" id="46433"/>
    <lineage>
        <taxon>Eukaryota</taxon>
        <taxon>Sar</taxon>
        <taxon>Rhizaria</taxon>
        <taxon>Retaria</taxon>
        <taxon>Foraminifera</taxon>
        <taxon>Monothalamids</taxon>
        <taxon>Reticulomyxidae</taxon>
        <taxon>Reticulomyxa</taxon>
    </lineage>
</organism>
<dbReference type="PANTHER" id="PTHR10696">
    <property type="entry name" value="GAMMA-BUTYROBETAINE HYDROXYLASE-RELATED"/>
    <property type="match status" value="1"/>
</dbReference>
<evidence type="ECO:0000256" key="1">
    <source>
        <dbReference type="ARBA" id="ARBA00001961"/>
    </source>
</evidence>
<dbReference type="AlphaFoldDB" id="X6P4C6"/>
<keyword evidence="7" id="KW-1185">Reference proteome</keyword>
<dbReference type="GO" id="GO:0005739">
    <property type="term" value="C:mitochondrion"/>
    <property type="evidence" value="ECO:0007669"/>
    <property type="project" value="TreeGrafter"/>
</dbReference>
<dbReference type="CDD" id="cd00250">
    <property type="entry name" value="CAS_like"/>
    <property type="match status" value="1"/>
</dbReference>
<protein>
    <recommendedName>
        <fullName evidence="5">TauD/TfdA-like domain-containing protein</fullName>
    </recommendedName>
</protein>
<keyword evidence="4" id="KW-0560">Oxidoreductase</keyword>
<sequence>MKISPSVKVSSMYEKEGVLYVTWSDNHKGFIPLADLDLTSNEVVMLNGVEQSLKKLTKKRSSNGYSEKINASNPYFLWDSNSMESEEKSHVVFEFNHVMKDTKCLLQLIEAFEKYGVVQVRNCFGNFGACEILAKRIGMIRTTIYGDTFVITNNPEVTALESRVYTNANLPPQTDLPYYELSPEVIVFHSIEKAEFGGESFFVDGFHCASLLRQHAPKHFDVLSNVRVPFRKNFLEKGFDMISNHFVIECNPDTSAVERIHFDEGNRQSLNWDLPVENKKDFYDALRSFRDLIFDEKNRFEFMMDRGDITIFDNRRVLHGSKAFVGKRVIEGCYLDWQSVHGNYRSQMAKISK</sequence>
<dbReference type="GO" id="GO:0045329">
    <property type="term" value="P:carnitine biosynthetic process"/>
    <property type="evidence" value="ECO:0007669"/>
    <property type="project" value="UniProtKB-KW"/>
</dbReference>
<dbReference type="InterPro" id="IPR003819">
    <property type="entry name" value="TauD/TfdA-like"/>
</dbReference>
<reference evidence="6 7" key="1">
    <citation type="journal article" date="2013" name="Curr. Biol.">
        <title>The Genome of the Foraminiferan Reticulomyxa filosa.</title>
        <authorList>
            <person name="Glockner G."/>
            <person name="Hulsmann N."/>
            <person name="Schleicher M."/>
            <person name="Noegel A.A."/>
            <person name="Eichinger L."/>
            <person name="Gallinger C."/>
            <person name="Pawlowski J."/>
            <person name="Sierra R."/>
            <person name="Euteneuer U."/>
            <person name="Pillet L."/>
            <person name="Moustafa A."/>
            <person name="Platzer M."/>
            <person name="Groth M."/>
            <person name="Szafranski K."/>
            <person name="Schliwa M."/>
        </authorList>
    </citation>
    <scope>NUCLEOTIDE SEQUENCE [LARGE SCALE GENOMIC DNA]</scope>
</reference>
<dbReference type="Pfam" id="PF02668">
    <property type="entry name" value="TauD"/>
    <property type="match status" value="1"/>
</dbReference>
<dbReference type="OrthoDB" id="406634at2759"/>
<feature type="domain" description="TauD/TfdA-like" evidence="5">
    <location>
        <begin position="95"/>
        <end position="334"/>
    </location>
</feature>
<evidence type="ECO:0000313" key="6">
    <source>
        <dbReference type="EMBL" id="ETO33370.1"/>
    </source>
</evidence>
<dbReference type="OMA" id="KYKWGFC"/>
<dbReference type="Gene3D" id="3.60.130.10">
    <property type="entry name" value="Clavaminate synthase-like"/>
    <property type="match status" value="1"/>
</dbReference>
<dbReference type="EMBL" id="ASPP01003452">
    <property type="protein sequence ID" value="ETO33370.1"/>
    <property type="molecule type" value="Genomic_DNA"/>
</dbReference>
<name>X6P4C6_RETFI</name>
<dbReference type="InterPro" id="IPR050411">
    <property type="entry name" value="AlphaKG_dependent_hydroxylases"/>
</dbReference>
<comment type="caution">
    <text evidence="6">The sequence shown here is derived from an EMBL/GenBank/DDBJ whole genome shotgun (WGS) entry which is preliminary data.</text>
</comment>
<evidence type="ECO:0000313" key="7">
    <source>
        <dbReference type="Proteomes" id="UP000023152"/>
    </source>
</evidence>
<gene>
    <name evidence="6" type="ORF">RFI_03737</name>
</gene>
<proteinExistence type="predicted"/>
<evidence type="ECO:0000256" key="2">
    <source>
        <dbReference type="ARBA" id="ARBA00005022"/>
    </source>
</evidence>
<dbReference type="GO" id="GO:0016491">
    <property type="term" value="F:oxidoreductase activity"/>
    <property type="evidence" value="ECO:0007669"/>
    <property type="project" value="UniProtKB-KW"/>
</dbReference>
<dbReference type="Proteomes" id="UP000023152">
    <property type="component" value="Unassembled WGS sequence"/>
</dbReference>
<evidence type="ECO:0000259" key="5">
    <source>
        <dbReference type="Pfam" id="PF02668"/>
    </source>
</evidence>
<comment type="pathway">
    <text evidence="2">Amine and polyamine biosynthesis; carnitine biosynthesis.</text>
</comment>
<accession>X6P4C6</accession>